<evidence type="ECO:0000313" key="4">
    <source>
        <dbReference type="EMBL" id="KAI7736855.1"/>
    </source>
</evidence>
<feature type="region of interest" description="Disordered" evidence="1">
    <location>
        <begin position="624"/>
        <end position="681"/>
    </location>
</feature>
<evidence type="ECO:0000313" key="5">
    <source>
        <dbReference type="Proteomes" id="UP001206925"/>
    </source>
</evidence>
<proteinExistence type="predicted"/>
<dbReference type="EMBL" id="JAMZMK010009178">
    <property type="protein sequence ID" value="KAI7736855.1"/>
    <property type="molecule type" value="Genomic_DNA"/>
</dbReference>
<feature type="compositionally biased region" description="Basic and acidic residues" evidence="1">
    <location>
        <begin position="157"/>
        <end position="179"/>
    </location>
</feature>
<dbReference type="AlphaFoldDB" id="A0AAD5GBY1"/>
<feature type="domain" description="Enhanced disease resistance 4-like N-terminal" evidence="3">
    <location>
        <begin position="10"/>
        <end position="41"/>
    </location>
</feature>
<keyword evidence="5" id="KW-1185">Reference proteome</keyword>
<dbReference type="InterPro" id="IPR021480">
    <property type="entry name" value="Zinc_ribbon_12"/>
</dbReference>
<evidence type="ECO:0000259" key="3">
    <source>
        <dbReference type="Pfam" id="PF22910"/>
    </source>
</evidence>
<dbReference type="InterPro" id="IPR055126">
    <property type="entry name" value="EDR4-like_N"/>
</dbReference>
<feature type="domain" description="Probable zinc-ribbon" evidence="2">
    <location>
        <begin position="517"/>
        <end position="561"/>
    </location>
</feature>
<sequence>MSGKMNSRPRFVRCPRCLNVLPEPADVPVYTCGGCGATLQAKKRNKSSVDTTSHRLDNDSSGEQQVGQDFGDQIREAGSSSSSSNQHLLLNSADETDQNSDHDAAKTATNGSIDAPSHVVKEYSSGKQKQKQISNDHEASLSCSSSLNQQLLVNPTDEEHRIIHNDPRSSTELSGHEDPESSPEATGHNRIDQQQDQNQNQDLDHSSSKPKTEQLSNQNNDHHNPKNSSELSYQESNDDLDQEFLSCRHEAEFEESGSEFEEVRVSNGGLKSSFKSLIAEKLLDTRQKKPMYLDEDDVVSEERSADLHPRRRFDRISTKTSNYYGYEGSESSFDGNHNQNPRKHRIGLTEDEYVDRFNNRLGKDKHRSMEIHRNPQLVRIELLEKVRELQDQLDRTSVSNPVRYGPRMAFSGETTAVNRRLDGGTCHRCCPHPQDHAFSAQLPRQAQHVCCNGPRYEPNTYYSPRVSGLSTPIHAHPESEFSAPDGGYGYNYGYRHRNDVTKPYRSPMKKRYVRPIANGSPWISCYRCYTLLELPQSFLVFNKRYHSLKCGACMKVLNFTLSDGTHVSRYYPEETIAAPPSSEVEDYNELYRSRAGPVSCSDRSFQKSYSTETDRNGFWEYSEERRKATMSRDPSGSSQPSSSKVSGRRKTNSEIEIERRPNGSPLHRLMGYATPSKVIRG</sequence>
<evidence type="ECO:0008006" key="6">
    <source>
        <dbReference type="Google" id="ProtNLM"/>
    </source>
</evidence>
<organism evidence="4 5">
    <name type="scientific">Ambrosia artemisiifolia</name>
    <name type="common">Common ragweed</name>
    <dbReference type="NCBI Taxonomy" id="4212"/>
    <lineage>
        <taxon>Eukaryota</taxon>
        <taxon>Viridiplantae</taxon>
        <taxon>Streptophyta</taxon>
        <taxon>Embryophyta</taxon>
        <taxon>Tracheophyta</taxon>
        <taxon>Spermatophyta</taxon>
        <taxon>Magnoliopsida</taxon>
        <taxon>eudicotyledons</taxon>
        <taxon>Gunneridae</taxon>
        <taxon>Pentapetalae</taxon>
        <taxon>asterids</taxon>
        <taxon>campanulids</taxon>
        <taxon>Asterales</taxon>
        <taxon>Asteraceae</taxon>
        <taxon>Asteroideae</taxon>
        <taxon>Heliantheae alliance</taxon>
        <taxon>Heliantheae</taxon>
        <taxon>Ambrosia</taxon>
    </lineage>
</organism>
<gene>
    <name evidence="4" type="ORF">M8C21_013611</name>
</gene>
<feature type="compositionally biased region" description="Basic and acidic residues" evidence="1">
    <location>
        <begin position="202"/>
        <end position="212"/>
    </location>
</feature>
<evidence type="ECO:0000259" key="2">
    <source>
        <dbReference type="Pfam" id="PF11331"/>
    </source>
</evidence>
<reference evidence="4" key="1">
    <citation type="submission" date="2022-06" db="EMBL/GenBank/DDBJ databases">
        <title>Uncovering the hologenomic basis of an extraordinary plant invasion.</title>
        <authorList>
            <person name="Bieker V.C."/>
            <person name="Martin M.D."/>
            <person name="Gilbert T."/>
            <person name="Hodgins K."/>
            <person name="Battlay P."/>
            <person name="Petersen B."/>
            <person name="Wilson J."/>
        </authorList>
    </citation>
    <scope>NUCLEOTIDE SEQUENCE</scope>
    <source>
        <strain evidence="4">AA19_3_7</strain>
        <tissue evidence="4">Leaf</tissue>
    </source>
</reference>
<dbReference type="Pfam" id="PF22910">
    <property type="entry name" value="EDR4-like_1st"/>
    <property type="match status" value="1"/>
</dbReference>
<feature type="region of interest" description="Disordered" evidence="1">
    <location>
        <begin position="154"/>
        <end position="240"/>
    </location>
</feature>
<name>A0AAD5GBY1_AMBAR</name>
<protein>
    <recommendedName>
        <fullName evidence="6">Zinc-ribbon domain-containing protein</fullName>
    </recommendedName>
</protein>
<dbReference type="PANTHER" id="PTHR31105">
    <property type="entry name" value="EXTRA-LARGE G-PROTEIN-LIKE"/>
    <property type="match status" value="1"/>
</dbReference>
<evidence type="ECO:0000256" key="1">
    <source>
        <dbReference type="SAM" id="MobiDB-lite"/>
    </source>
</evidence>
<feature type="compositionally biased region" description="Polar residues" evidence="1">
    <location>
        <begin position="226"/>
        <end position="235"/>
    </location>
</feature>
<dbReference type="PANTHER" id="PTHR31105:SF38">
    <property type="entry name" value="PROTEIN ENHANCED DISEASE RESISTANCE 4"/>
    <property type="match status" value="1"/>
</dbReference>
<feature type="region of interest" description="Disordered" evidence="1">
    <location>
        <begin position="40"/>
        <end position="142"/>
    </location>
</feature>
<feature type="compositionally biased region" description="Basic and acidic residues" evidence="1">
    <location>
        <begin position="651"/>
        <end position="661"/>
    </location>
</feature>
<dbReference type="Proteomes" id="UP001206925">
    <property type="component" value="Unassembled WGS sequence"/>
</dbReference>
<accession>A0AAD5GBY1</accession>
<dbReference type="InterPro" id="IPR040244">
    <property type="entry name" value="EDR4-like"/>
</dbReference>
<feature type="compositionally biased region" description="Low complexity" evidence="1">
    <location>
        <begin position="631"/>
        <end position="645"/>
    </location>
</feature>
<dbReference type="Pfam" id="PF11331">
    <property type="entry name" value="Zn_ribbon_12"/>
    <property type="match status" value="1"/>
</dbReference>
<dbReference type="GO" id="GO:1900150">
    <property type="term" value="P:regulation of defense response to fungus"/>
    <property type="evidence" value="ECO:0007669"/>
    <property type="project" value="InterPro"/>
</dbReference>
<comment type="caution">
    <text evidence="4">The sequence shown here is derived from an EMBL/GenBank/DDBJ whole genome shotgun (WGS) entry which is preliminary data.</text>
</comment>